<evidence type="ECO:0000313" key="2">
    <source>
        <dbReference type="EMBL" id="AVR89029.1"/>
    </source>
</evidence>
<gene>
    <name evidence="2" type="ORF">Tharo_2126</name>
</gene>
<reference evidence="2 3" key="1">
    <citation type="submission" date="2018-03" db="EMBL/GenBank/DDBJ databases">
        <title>Complete genome sequence of Thauera aromatica, a model organism for studying aromatic compound degradation under denitrifying conditions.</title>
        <authorList>
            <person name="Lo H.-Y."/>
            <person name="Goris T."/>
            <person name="Boll M."/>
            <person name="Mueller J.A."/>
        </authorList>
    </citation>
    <scope>NUCLEOTIDE SEQUENCE [LARGE SCALE GENOMIC DNA]</scope>
    <source>
        <strain evidence="2 3">K172</strain>
    </source>
</reference>
<organism evidence="2 3">
    <name type="scientific">Thauera aromatica K172</name>
    <dbReference type="NCBI Taxonomy" id="44139"/>
    <lineage>
        <taxon>Bacteria</taxon>
        <taxon>Pseudomonadati</taxon>
        <taxon>Pseudomonadota</taxon>
        <taxon>Betaproteobacteria</taxon>
        <taxon>Rhodocyclales</taxon>
        <taxon>Zoogloeaceae</taxon>
        <taxon>Thauera</taxon>
    </lineage>
</organism>
<proteinExistence type="predicted"/>
<feature type="domain" description="DUF6475" evidence="1">
    <location>
        <begin position="99"/>
        <end position="188"/>
    </location>
</feature>
<accession>A0A2R4BNY4</accession>
<protein>
    <recommendedName>
        <fullName evidence="1">DUF6475 domain-containing protein</fullName>
    </recommendedName>
</protein>
<dbReference type="Proteomes" id="UP000241885">
    <property type="component" value="Chromosome"/>
</dbReference>
<dbReference type="AlphaFoldDB" id="A0A2R4BNY4"/>
<dbReference type="RefSeq" id="WP_107221188.1">
    <property type="nucleotide sequence ID" value="NZ_CP028339.1"/>
</dbReference>
<dbReference type="KEGG" id="tak:Tharo_2126"/>
<sequence length="220" mass="24069">MQQHEFDAFSDMLQAVAEYCGKPLSPGVIAIYWQGLKDLDLPAVRHALNAHVQNPDTGQFMPKIADVRRMLGGTTQDSALRAWAKIDRAVRHVGPYASVAFDDALIHRVLHDMGGWVGLALKTEDEWPFVAKEFENRYRGYAMRNERPDYPPVLTGIAEADNVRRGLCSDPPCLIGDAEKAEAVMQGGTNRPLIGFSTACAAATGFASTKLRVVDARSAA</sequence>
<dbReference type="EMBL" id="CP028339">
    <property type="protein sequence ID" value="AVR89029.1"/>
    <property type="molecule type" value="Genomic_DNA"/>
</dbReference>
<name>A0A2R4BNY4_THAAR</name>
<evidence type="ECO:0000259" key="1">
    <source>
        <dbReference type="Pfam" id="PF20081"/>
    </source>
</evidence>
<dbReference type="Pfam" id="PF20081">
    <property type="entry name" value="DUF6475"/>
    <property type="match status" value="1"/>
</dbReference>
<dbReference type="InterPro" id="IPR045521">
    <property type="entry name" value="DUF6475"/>
</dbReference>
<dbReference type="OrthoDB" id="8561347at2"/>
<evidence type="ECO:0000313" key="3">
    <source>
        <dbReference type="Proteomes" id="UP000241885"/>
    </source>
</evidence>
<keyword evidence="3" id="KW-1185">Reference proteome</keyword>